<dbReference type="InterPro" id="IPR041489">
    <property type="entry name" value="PDZ_6"/>
</dbReference>
<keyword evidence="9" id="KW-0482">Metalloprotease</keyword>
<dbReference type="Pfam" id="PF17820">
    <property type="entry name" value="PDZ_6"/>
    <property type="match status" value="1"/>
</dbReference>
<dbReference type="CDD" id="cd23081">
    <property type="entry name" value="cpPDZ_EcRseP-like"/>
    <property type="match status" value="1"/>
</dbReference>
<evidence type="ECO:0000313" key="14">
    <source>
        <dbReference type="EMBL" id="GAA3242672.1"/>
    </source>
</evidence>
<feature type="domain" description="PDZ" evidence="13">
    <location>
        <begin position="196"/>
        <end position="241"/>
    </location>
</feature>
<evidence type="ECO:0000313" key="15">
    <source>
        <dbReference type="Proteomes" id="UP001501237"/>
    </source>
</evidence>
<dbReference type="Pfam" id="PF02163">
    <property type="entry name" value="Peptidase_M50"/>
    <property type="match status" value="1"/>
</dbReference>
<evidence type="ECO:0000256" key="10">
    <source>
        <dbReference type="ARBA" id="ARBA00023136"/>
    </source>
</evidence>
<name>A0ABP6QS29_9ACTN</name>
<dbReference type="CDD" id="cd06163">
    <property type="entry name" value="S2P-M50_PDZ_RseP-like"/>
    <property type="match status" value="1"/>
</dbReference>
<dbReference type="PANTHER" id="PTHR42837">
    <property type="entry name" value="REGULATOR OF SIGMA-E PROTEASE RSEP"/>
    <property type="match status" value="1"/>
</dbReference>
<feature type="transmembrane region" description="Helical" evidence="11">
    <location>
        <begin position="352"/>
        <end position="372"/>
    </location>
</feature>
<keyword evidence="6" id="KW-0378">Hydrolase</keyword>
<evidence type="ECO:0000259" key="12">
    <source>
        <dbReference type="Pfam" id="PF02163"/>
    </source>
</evidence>
<evidence type="ECO:0000256" key="11">
    <source>
        <dbReference type="SAM" id="Phobius"/>
    </source>
</evidence>
<feature type="domain" description="Peptidase M50" evidence="12">
    <location>
        <begin position="13"/>
        <end position="392"/>
    </location>
</feature>
<dbReference type="InterPro" id="IPR036034">
    <property type="entry name" value="PDZ_sf"/>
</dbReference>
<evidence type="ECO:0000256" key="6">
    <source>
        <dbReference type="ARBA" id="ARBA00022801"/>
    </source>
</evidence>
<comment type="subcellular location">
    <subcellularLocation>
        <location evidence="2">Membrane</location>
        <topology evidence="2">Multi-pass membrane protein</topology>
    </subcellularLocation>
</comment>
<evidence type="ECO:0000256" key="4">
    <source>
        <dbReference type="ARBA" id="ARBA00022670"/>
    </source>
</evidence>
<keyword evidence="7" id="KW-0862">Zinc</keyword>
<feature type="transmembrane region" description="Helical" evidence="11">
    <location>
        <begin position="131"/>
        <end position="154"/>
    </location>
</feature>
<keyword evidence="10 11" id="KW-0472">Membrane</keyword>
<evidence type="ECO:0000256" key="2">
    <source>
        <dbReference type="ARBA" id="ARBA00004141"/>
    </source>
</evidence>
<dbReference type="EMBL" id="BAAAUV010000052">
    <property type="protein sequence ID" value="GAA3242672.1"/>
    <property type="molecule type" value="Genomic_DNA"/>
</dbReference>
<proteinExistence type="inferred from homology"/>
<dbReference type="Proteomes" id="UP001501237">
    <property type="component" value="Unassembled WGS sequence"/>
</dbReference>
<comment type="caution">
    <text evidence="14">The sequence shown here is derived from an EMBL/GenBank/DDBJ whole genome shotgun (WGS) entry which is preliminary data.</text>
</comment>
<dbReference type="Gene3D" id="2.30.42.10">
    <property type="match status" value="1"/>
</dbReference>
<comment type="cofactor">
    <cofactor evidence="1">
        <name>Zn(2+)</name>
        <dbReference type="ChEBI" id="CHEBI:29105"/>
    </cofactor>
</comment>
<evidence type="ECO:0000256" key="9">
    <source>
        <dbReference type="ARBA" id="ARBA00023049"/>
    </source>
</evidence>
<evidence type="ECO:0000256" key="7">
    <source>
        <dbReference type="ARBA" id="ARBA00022833"/>
    </source>
</evidence>
<evidence type="ECO:0000256" key="3">
    <source>
        <dbReference type="ARBA" id="ARBA00007931"/>
    </source>
</evidence>
<evidence type="ECO:0000256" key="8">
    <source>
        <dbReference type="ARBA" id="ARBA00022989"/>
    </source>
</evidence>
<evidence type="ECO:0000256" key="1">
    <source>
        <dbReference type="ARBA" id="ARBA00001947"/>
    </source>
</evidence>
<dbReference type="RefSeq" id="WP_344839882.1">
    <property type="nucleotide sequence ID" value="NZ_BAAAUV010000052.1"/>
</dbReference>
<keyword evidence="4 14" id="KW-0645">Protease</keyword>
<comment type="similarity">
    <text evidence="3">Belongs to the peptidase M50B family.</text>
</comment>
<dbReference type="GO" id="GO:0006508">
    <property type="term" value="P:proteolysis"/>
    <property type="evidence" value="ECO:0007669"/>
    <property type="project" value="UniProtKB-KW"/>
</dbReference>
<reference evidence="15" key="1">
    <citation type="journal article" date="2019" name="Int. J. Syst. Evol. Microbiol.">
        <title>The Global Catalogue of Microorganisms (GCM) 10K type strain sequencing project: providing services to taxonomists for standard genome sequencing and annotation.</title>
        <authorList>
            <consortium name="The Broad Institute Genomics Platform"/>
            <consortium name="The Broad Institute Genome Sequencing Center for Infectious Disease"/>
            <person name="Wu L."/>
            <person name="Ma J."/>
        </authorList>
    </citation>
    <scope>NUCLEOTIDE SEQUENCE [LARGE SCALE GENOMIC DNA]</scope>
    <source>
        <strain evidence="15">JCM 9377</strain>
    </source>
</reference>
<dbReference type="GO" id="GO:0008233">
    <property type="term" value="F:peptidase activity"/>
    <property type="evidence" value="ECO:0007669"/>
    <property type="project" value="UniProtKB-KW"/>
</dbReference>
<keyword evidence="5 11" id="KW-0812">Transmembrane</keyword>
<keyword evidence="15" id="KW-1185">Reference proteome</keyword>
<gene>
    <name evidence="14" type="ORF">GCM10010468_80510</name>
</gene>
<keyword evidence="8 11" id="KW-1133">Transmembrane helix</keyword>
<organism evidence="14 15">
    <name type="scientific">Actinocorallia longicatena</name>
    <dbReference type="NCBI Taxonomy" id="111803"/>
    <lineage>
        <taxon>Bacteria</taxon>
        <taxon>Bacillati</taxon>
        <taxon>Actinomycetota</taxon>
        <taxon>Actinomycetes</taxon>
        <taxon>Streptosporangiales</taxon>
        <taxon>Thermomonosporaceae</taxon>
        <taxon>Actinocorallia</taxon>
    </lineage>
</organism>
<protein>
    <submittedName>
        <fullName evidence="14">Site-2 protease family protein</fullName>
    </submittedName>
</protein>
<feature type="transmembrane region" description="Helical" evidence="11">
    <location>
        <begin position="414"/>
        <end position="435"/>
    </location>
</feature>
<dbReference type="InterPro" id="IPR004387">
    <property type="entry name" value="Pept_M50_Zn"/>
</dbReference>
<evidence type="ECO:0000259" key="13">
    <source>
        <dbReference type="Pfam" id="PF17820"/>
    </source>
</evidence>
<sequence>MQTLILLGGTLLFFVLLMASIAFHELGHMHFAKKFGVRVPQYMVGFGPTIWSKRKGETEYGFKWIPLGGYIRMIGMLPPRKADPDGMLRSSSTGRFQMLIDSAREGALEEVRPDDEDRVFYNRKWWQKLTIMFAGPAANLLLALVFFAILIMGFGVEKTVPTIAAVNKCTISAKELVGADGKVRECTPAEEKTRPTPAAQAGLLPGDRFVRFGGVKIKDYRQLQLLIRDSANKTVPVVIERDGQELAKTLNVGSNQLTDLKDPEKIVTAGFVGIIPLTDRVQGGPGQVVQTMGDMTTRTLQSFVELPQKMVGIWKAAFGGQERDPNGPIGVVGASRLGGEILASPTPTVDKITWFLQLLAGINFAVGMFNLIPLLPLDGGHMAGALWEGVKRGFARITRRPDPGYVDVAKLMPLTYAMSLVFLVMGALLVYADLINPIRLT</sequence>
<accession>A0ABP6QS29</accession>
<dbReference type="InterPro" id="IPR008915">
    <property type="entry name" value="Peptidase_M50"/>
</dbReference>
<evidence type="ECO:0000256" key="5">
    <source>
        <dbReference type="ARBA" id="ARBA00022692"/>
    </source>
</evidence>
<dbReference type="SUPFAM" id="SSF50156">
    <property type="entry name" value="PDZ domain-like"/>
    <property type="match status" value="1"/>
</dbReference>
<dbReference type="PANTHER" id="PTHR42837:SF2">
    <property type="entry name" value="MEMBRANE METALLOPROTEASE ARASP2, CHLOROPLASTIC-RELATED"/>
    <property type="match status" value="1"/>
</dbReference>